<dbReference type="Gene3D" id="2.60.120.600">
    <property type="entry name" value="Domain of unknown function DUF1214, C-terminal domain"/>
    <property type="match status" value="1"/>
</dbReference>
<evidence type="ECO:0000313" key="2">
    <source>
        <dbReference type="EMBL" id="KAL1876131.1"/>
    </source>
</evidence>
<organism evidence="2 3">
    <name type="scientific">Paecilomyces lecythidis</name>
    <dbReference type="NCBI Taxonomy" id="3004212"/>
    <lineage>
        <taxon>Eukaryota</taxon>
        <taxon>Fungi</taxon>
        <taxon>Dikarya</taxon>
        <taxon>Ascomycota</taxon>
        <taxon>Pezizomycotina</taxon>
        <taxon>Eurotiomycetes</taxon>
        <taxon>Eurotiomycetidae</taxon>
        <taxon>Eurotiales</taxon>
        <taxon>Thermoascaceae</taxon>
        <taxon>Paecilomyces</taxon>
    </lineage>
</organism>
<name>A0ABR3XK70_9EURO</name>
<dbReference type="SUPFAM" id="SSF160935">
    <property type="entry name" value="VPA0735-like"/>
    <property type="match status" value="1"/>
</dbReference>
<dbReference type="Pfam" id="PF06742">
    <property type="entry name" value="DUF1214"/>
    <property type="match status" value="1"/>
</dbReference>
<dbReference type="Proteomes" id="UP001583193">
    <property type="component" value="Unassembled WGS sequence"/>
</dbReference>
<keyword evidence="3" id="KW-1185">Reference proteome</keyword>
<dbReference type="EMBL" id="JAVDPF010000016">
    <property type="protein sequence ID" value="KAL1876131.1"/>
    <property type="molecule type" value="Genomic_DNA"/>
</dbReference>
<gene>
    <name evidence="2" type="ORF">Plec18167_005394</name>
</gene>
<evidence type="ECO:0000259" key="1">
    <source>
        <dbReference type="Pfam" id="PF06742"/>
    </source>
</evidence>
<feature type="domain" description="DUF1214" evidence="1">
    <location>
        <begin position="127"/>
        <end position="249"/>
    </location>
</feature>
<dbReference type="InterPro" id="IPR010621">
    <property type="entry name" value="DUF1214"/>
</dbReference>
<dbReference type="InterPro" id="IPR037049">
    <property type="entry name" value="DUF1214_C_sf"/>
</dbReference>
<reference evidence="2 3" key="1">
    <citation type="journal article" date="2024" name="IMA Fungus">
        <title>IMA Genome - F19 : A genome assembly and annotation guide to empower mycologists, including annotated draft genome sequences of Ceratocystis pirilliformis, Diaporthe australafricana, Fusarium ophioides, Paecilomyces lecythidis, and Sporothrix stenoceras.</title>
        <authorList>
            <person name="Aylward J."/>
            <person name="Wilson A.M."/>
            <person name="Visagie C.M."/>
            <person name="Spraker J."/>
            <person name="Barnes I."/>
            <person name="Buitendag C."/>
            <person name="Ceriani C."/>
            <person name="Del Mar Angel L."/>
            <person name="du Plessis D."/>
            <person name="Fuchs T."/>
            <person name="Gasser K."/>
            <person name="Kramer D."/>
            <person name="Li W."/>
            <person name="Munsamy K."/>
            <person name="Piso A."/>
            <person name="Price J.L."/>
            <person name="Sonnekus B."/>
            <person name="Thomas C."/>
            <person name="van der Nest A."/>
            <person name="van Dijk A."/>
            <person name="van Heerden A."/>
            <person name="van Vuuren N."/>
            <person name="Yilmaz N."/>
            <person name="Duong T.A."/>
            <person name="van der Merwe N.A."/>
            <person name="Wingfield M.J."/>
            <person name="Wingfield B.D."/>
        </authorList>
    </citation>
    <scope>NUCLEOTIDE SEQUENCE [LARGE SCALE GENOMIC DNA]</scope>
    <source>
        <strain evidence="2 3">CMW 18167</strain>
    </source>
</reference>
<dbReference type="PANTHER" id="PTHR36509">
    <property type="entry name" value="BLL3101 PROTEIN"/>
    <property type="match status" value="1"/>
</dbReference>
<proteinExistence type="predicted"/>
<comment type="caution">
    <text evidence="2">The sequence shown here is derived from an EMBL/GenBank/DDBJ whole genome shotgun (WGS) entry which is preliminary data.</text>
</comment>
<evidence type="ECO:0000313" key="3">
    <source>
        <dbReference type="Proteomes" id="UP001583193"/>
    </source>
</evidence>
<protein>
    <recommendedName>
        <fullName evidence="1">DUF1214 domain-containing protein</fullName>
    </recommendedName>
</protein>
<dbReference type="PANTHER" id="PTHR36509:SF2">
    <property type="entry name" value="BLL3101 PROTEIN"/>
    <property type="match status" value="1"/>
</dbReference>
<accession>A0ABR3XK70</accession>
<sequence length="270" mass="29684">MTPALTLSMLNSALSSEPTMKTMQLAARIAPYNPPRNMSDLARVNAMLKKAGISAGVYKLQKGQNLTAANLASNAAMSKAAGQPQNVRALENGWHGLSPTVQGDYGENYVMRKFVAYSGYLALRTTEALYPSYNSGQQELHLGPNESYIFTFPSKPPLAQYGFWSLTAYNKKEYLIPNTLNRYVLNDRSNLTYADGSLVYGSNSHSNETFQLLVQPADVTPPRNWTSNWLPASKGGGGLSLTLRFYAPTEQLRNGSWPYPVVTKGNAIRE</sequence>